<keyword evidence="13 17" id="KW-0830">Ubiquinone</keyword>
<keyword evidence="6 17" id="KW-0679">Respiratory chain</keyword>
<feature type="transmembrane region" description="Helical" evidence="17">
    <location>
        <begin position="195"/>
        <end position="212"/>
    </location>
</feature>
<comment type="similarity">
    <text evidence="2 17">Belongs to the complex I subunit 2 family.</text>
</comment>
<geneLocation type="mitochondrion" evidence="19"/>
<evidence type="ECO:0000256" key="11">
    <source>
        <dbReference type="ARBA" id="ARBA00022989"/>
    </source>
</evidence>
<dbReference type="InterPro" id="IPR001750">
    <property type="entry name" value="ND/Mrp_TM"/>
</dbReference>
<keyword evidence="15 17" id="KW-0472">Membrane</keyword>
<feature type="transmembrane region" description="Helical" evidence="17">
    <location>
        <begin position="233"/>
        <end position="250"/>
    </location>
</feature>
<dbReference type="EC" id="7.1.1.2" evidence="3 17"/>
<dbReference type="PANTHER" id="PTHR46552">
    <property type="entry name" value="NADH-UBIQUINONE OXIDOREDUCTASE CHAIN 2"/>
    <property type="match status" value="1"/>
</dbReference>
<evidence type="ECO:0000313" key="19">
    <source>
        <dbReference type="EMBL" id="QTJ29904.1"/>
    </source>
</evidence>
<feature type="transmembrane region" description="Helical" evidence="17">
    <location>
        <begin position="145"/>
        <end position="164"/>
    </location>
</feature>
<evidence type="ECO:0000256" key="15">
    <source>
        <dbReference type="ARBA" id="ARBA00023136"/>
    </source>
</evidence>
<evidence type="ECO:0000256" key="5">
    <source>
        <dbReference type="ARBA" id="ARBA00022448"/>
    </source>
</evidence>
<comment type="subcellular location">
    <subcellularLocation>
        <location evidence="1 17">Mitochondrion inner membrane</location>
        <topology evidence="1 17">Multi-pass membrane protein</topology>
    </subcellularLocation>
</comment>
<feature type="transmembrane region" description="Helical" evidence="17">
    <location>
        <begin position="61"/>
        <end position="83"/>
    </location>
</feature>
<keyword evidence="12 17" id="KW-0520">NAD</keyword>
<keyword evidence="11 17" id="KW-1133">Transmembrane helix</keyword>
<keyword evidence="14 17" id="KW-0496">Mitochondrion</keyword>
<feature type="domain" description="NADH:quinone oxidoreductase/Mrp antiporter transmembrane" evidence="18">
    <location>
        <begin position="27"/>
        <end position="84"/>
    </location>
</feature>
<name>A0A8B6QMG1_9ANNE</name>
<evidence type="ECO:0000256" key="9">
    <source>
        <dbReference type="ARBA" id="ARBA00022967"/>
    </source>
</evidence>
<evidence type="ECO:0000259" key="18">
    <source>
        <dbReference type="Pfam" id="PF00361"/>
    </source>
</evidence>
<feature type="transmembrane region" description="Helical" evidence="17">
    <location>
        <begin position="7"/>
        <end position="25"/>
    </location>
</feature>
<evidence type="ECO:0000256" key="4">
    <source>
        <dbReference type="ARBA" id="ARBA00021008"/>
    </source>
</evidence>
<evidence type="ECO:0000256" key="17">
    <source>
        <dbReference type="RuleBase" id="RU003403"/>
    </source>
</evidence>
<keyword evidence="5" id="KW-0813">Transport</keyword>
<evidence type="ECO:0000256" key="10">
    <source>
        <dbReference type="ARBA" id="ARBA00022982"/>
    </source>
</evidence>
<dbReference type="GO" id="GO:0005743">
    <property type="term" value="C:mitochondrial inner membrane"/>
    <property type="evidence" value="ECO:0007669"/>
    <property type="project" value="UniProtKB-SubCell"/>
</dbReference>
<accession>A0A8B6QMG1</accession>
<gene>
    <name evidence="19" type="primary">nad2</name>
</gene>
<sequence length="336" mass="37982">MMLQMGRHYSIMLSSFLSIGILISITSSNWFMVWMGLELNLYAFIPFILQTSNHLEKEAALKYFFAQALASALLLMSILFIYVTPTMSTFTIMAIIMKLGAAPCHFWFPSVMNASPWPTCWLLTTIQKIAPLMMLNLLFMHTQPIFMYMLATFSAIVGALGGFNQSHMRPLLAYSSIHHIGWMIASMSISKILPILYFMSYMIISSSLFFFLHKLNMNKLSPQTMNLHNNYSIISIILNMLSLGGQPPLLGFFPKMMIIFTLMNNNLVTLAIILIITSTTSLYFYMKIILYSMFSYSIYSSPSSFLLNKTSFSILAPASITAVSTILFSVIIIISL</sequence>
<protein>
    <recommendedName>
        <fullName evidence="4 17">NADH-ubiquinone oxidoreductase chain 2</fullName>
        <ecNumber evidence="3 17">7.1.1.2</ecNumber>
    </recommendedName>
</protein>
<evidence type="ECO:0000256" key="16">
    <source>
        <dbReference type="ARBA" id="ARBA00049551"/>
    </source>
</evidence>
<dbReference type="AlphaFoldDB" id="A0A8B6QMG1"/>
<evidence type="ECO:0000256" key="1">
    <source>
        <dbReference type="ARBA" id="ARBA00004448"/>
    </source>
</evidence>
<feature type="transmembrane region" description="Helical" evidence="17">
    <location>
        <begin position="311"/>
        <end position="334"/>
    </location>
</feature>
<keyword evidence="10 17" id="KW-0249">Electron transport</keyword>
<reference evidence="19" key="1">
    <citation type="submission" date="2021-02" db="EMBL/GenBank/DDBJ databases">
        <authorList>
            <person name="Nam S.-E."/>
            <person name="Kim S.-A."/>
            <person name="Rhee J.-S."/>
        </authorList>
    </citation>
    <scope>NUCLEOTIDE SEQUENCE</scope>
</reference>
<evidence type="ECO:0000256" key="2">
    <source>
        <dbReference type="ARBA" id="ARBA00007012"/>
    </source>
</evidence>
<keyword evidence="8 17" id="KW-0999">Mitochondrion inner membrane</keyword>
<evidence type="ECO:0000256" key="7">
    <source>
        <dbReference type="ARBA" id="ARBA00022692"/>
    </source>
</evidence>
<dbReference type="GO" id="GO:0008137">
    <property type="term" value="F:NADH dehydrogenase (ubiquinone) activity"/>
    <property type="evidence" value="ECO:0007669"/>
    <property type="project" value="UniProtKB-EC"/>
</dbReference>
<evidence type="ECO:0000256" key="3">
    <source>
        <dbReference type="ARBA" id="ARBA00012944"/>
    </source>
</evidence>
<evidence type="ECO:0000256" key="14">
    <source>
        <dbReference type="ARBA" id="ARBA00023128"/>
    </source>
</evidence>
<dbReference type="Pfam" id="PF00361">
    <property type="entry name" value="Proton_antipo_M"/>
    <property type="match status" value="2"/>
</dbReference>
<keyword evidence="9 17" id="KW-1278">Translocase</keyword>
<evidence type="ECO:0000256" key="6">
    <source>
        <dbReference type="ARBA" id="ARBA00022660"/>
    </source>
</evidence>
<comment type="function">
    <text evidence="17">Core subunit of the mitochondrial membrane respiratory chain NADH dehydrogenase (Complex I) which catalyzes electron transfer from NADH through the respiratory chain, using ubiquinone as an electron acceptor. Essential for the catalytic activity and assembly of complex I.</text>
</comment>
<proteinExistence type="inferred from homology"/>
<comment type="catalytic activity">
    <reaction evidence="16 17">
        <text>a ubiquinone + NADH + 5 H(+)(in) = a ubiquinol + NAD(+) + 4 H(+)(out)</text>
        <dbReference type="Rhea" id="RHEA:29091"/>
        <dbReference type="Rhea" id="RHEA-COMP:9565"/>
        <dbReference type="Rhea" id="RHEA-COMP:9566"/>
        <dbReference type="ChEBI" id="CHEBI:15378"/>
        <dbReference type="ChEBI" id="CHEBI:16389"/>
        <dbReference type="ChEBI" id="CHEBI:17976"/>
        <dbReference type="ChEBI" id="CHEBI:57540"/>
        <dbReference type="ChEBI" id="CHEBI:57945"/>
        <dbReference type="EC" id="7.1.1.2"/>
    </reaction>
</comment>
<dbReference type="InterPro" id="IPR003917">
    <property type="entry name" value="NADH_UbQ_OxRdtase_chain2"/>
</dbReference>
<dbReference type="EMBL" id="MW557377">
    <property type="protein sequence ID" value="QTJ29904.1"/>
    <property type="molecule type" value="Genomic_DNA"/>
</dbReference>
<dbReference type="PRINTS" id="PR01436">
    <property type="entry name" value="NADHDHGNASE2"/>
</dbReference>
<evidence type="ECO:0000256" key="12">
    <source>
        <dbReference type="ARBA" id="ARBA00023027"/>
    </source>
</evidence>
<evidence type="ECO:0000256" key="8">
    <source>
        <dbReference type="ARBA" id="ARBA00022792"/>
    </source>
</evidence>
<dbReference type="PANTHER" id="PTHR46552:SF1">
    <property type="entry name" value="NADH-UBIQUINONE OXIDOREDUCTASE CHAIN 2"/>
    <property type="match status" value="1"/>
</dbReference>
<organism evidence="19">
    <name type="scientific">Thelepus plagiostoma</name>
    <dbReference type="NCBI Taxonomy" id="1084972"/>
    <lineage>
        <taxon>Eukaryota</taxon>
        <taxon>Metazoa</taxon>
        <taxon>Spiralia</taxon>
        <taxon>Lophotrochozoa</taxon>
        <taxon>Annelida</taxon>
        <taxon>Polychaeta</taxon>
        <taxon>Sedentaria</taxon>
        <taxon>Canalipalpata</taxon>
        <taxon>Terebellida</taxon>
        <taxon>Terebelliformia</taxon>
        <taxon>Terebellidae</taxon>
        <taxon>Thelepus</taxon>
    </lineage>
</organism>
<dbReference type="InterPro" id="IPR050175">
    <property type="entry name" value="Complex_I_Subunit_2"/>
</dbReference>
<dbReference type="GO" id="GO:0006120">
    <property type="term" value="P:mitochondrial electron transport, NADH to ubiquinone"/>
    <property type="evidence" value="ECO:0007669"/>
    <property type="project" value="InterPro"/>
</dbReference>
<evidence type="ECO:0000256" key="13">
    <source>
        <dbReference type="ARBA" id="ARBA00023075"/>
    </source>
</evidence>
<keyword evidence="7 17" id="KW-0812">Transmembrane</keyword>
<feature type="transmembrane region" description="Helical" evidence="17">
    <location>
        <begin position="89"/>
        <end position="108"/>
    </location>
</feature>
<feature type="domain" description="NADH:quinone oxidoreductase/Mrp antiporter transmembrane" evidence="18">
    <location>
        <begin position="89"/>
        <end position="278"/>
    </location>
</feature>